<dbReference type="EMBL" id="FLRB01000011">
    <property type="protein sequence ID" value="SBT20985.1"/>
    <property type="molecule type" value="Genomic_DNA"/>
</dbReference>
<feature type="domain" description="Ferric siderophore reductase C-terminal" evidence="2">
    <location>
        <begin position="230"/>
        <end position="251"/>
    </location>
</feature>
<evidence type="ECO:0000313" key="6">
    <source>
        <dbReference type="Proteomes" id="UP000092871"/>
    </source>
</evidence>
<dbReference type="RefSeq" id="WP_083202932.1">
    <property type="nucleotide sequence ID" value="NZ_FLRA01000001.1"/>
</dbReference>
<dbReference type="Proteomes" id="UP000092871">
    <property type="component" value="Unassembled WGS sequence"/>
</dbReference>
<evidence type="ECO:0000259" key="1">
    <source>
        <dbReference type="Pfam" id="PF06276"/>
    </source>
</evidence>
<dbReference type="InterPro" id="IPR022770">
    <property type="entry name" value="IucA/IucC-like_C"/>
</dbReference>
<dbReference type="GO" id="GO:0051537">
    <property type="term" value="F:2 iron, 2 sulfur cluster binding"/>
    <property type="evidence" value="ECO:0007669"/>
    <property type="project" value="InterPro"/>
</dbReference>
<dbReference type="EMBL" id="FLRA01000001">
    <property type="protein sequence ID" value="SBT15937.1"/>
    <property type="molecule type" value="Genomic_DNA"/>
</dbReference>
<dbReference type="AlphaFoldDB" id="A0A1C3JLG6"/>
<organism evidence="3 6">
    <name type="scientific">Marinomonas gallaica</name>
    <dbReference type="NCBI Taxonomy" id="1806667"/>
    <lineage>
        <taxon>Bacteria</taxon>
        <taxon>Pseudomonadati</taxon>
        <taxon>Pseudomonadota</taxon>
        <taxon>Gammaproteobacteria</taxon>
        <taxon>Oceanospirillales</taxon>
        <taxon>Oceanospirillaceae</taxon>
        <taxon>Marinomonas</taxon>
    </lineage>
</organism>
<sequence length="264" mass="29821">MVKGTFTADEWQALQAYGLSLSSPGEAFGSRIDAAQLLDDDHCLAVLEQIAPVLGAPNIKVAASLTIKRLAFLVLAPTLYAMSRFDKGLDVSLSLCQFDYRLKDRIWQSTLPLKSIHITPLCADRSAWRTHVLQQAFAEHLTPLVEIFHRLTRSPKRILWENVAVRVFSIYERRVMPGLEGSQRALAQADYAWLLSPDASAVFGLETNPIAEFDAAFTQLEQVAEPVRIRRTCCYYYRATEPQEFCNNCPLPLRLQRNKKAPIR</sequence>
<reference evidence="4 5" key="1">
    <citation type="submission" date="2016-06" db="EMBL/GenBank/DDBJ databases">
        <authorList>
            <person name="Rodrigo-Torres L."/>
            <person name="Arahal D.R."/>
        </authorList>
    </citation>
    <scope>NUCLEOTIDE SEQUENCE [LARGE SCALE GENOMIC DNA]</scope>
    <source>
        <strain evidence="4 5">CECT 5116</strain>
    </source>
</reference>
<evidence type="ECO:0000313" key="4">
    <source>
        <dbReference type="EMBL" id="SBT20985.1"/>
    </source>
</evidence>
<protein>
    <submittedName>
        <fullName evidence="3">Ferric iron reductase FhuF-like transporter</fullName>
    </submittedName>
</protein>
<evidence type="ECO:0000259" key="2">
    <source>
        <dbReference type="Pfam" id="PF11575"/>
    </source>
</evidence>
<dbReference type="Proteomes" id="UP000092840">
    <property type="component" value="Unassembled WGS sequence"/>
</dbReference>
<evidence type="ECO:0000313" key="5">
    <source>
        <dbReference type="Proteomes" id="UP000092840"/>
    </source>
</evidence>
<proteinExistence type="predicted"/>
<dbReference type="Pfam" id="PF11575">
    <property type="entry name" value="FhuF_C"/>
    <property type="match status" value="1"/>
</dbReference>
<reference evidence="3 6" key="2">
    <citation type="submission" date="2016-06" db="EMBL/GenBank/DDBJ databases">
        <authorList>
            <person name="Kjaerup R.B."/>
            <person name="Dalgaard T.S."/>
            <person name="Juul-Madsen H.R."/>
        </authorList>
    </citation>
    <scope>NUCLEOTIDE SEQUENCE [LARGE SCALE GENOMIC DNA]</scope>
    <source>
        <strain evidence="3 6">CECT 5115</strain>
    </source>
</reference>
<gene>
    <name evidence="3" type="ORF">MGA5115_00011</name>
    <name evidence="4" type="ORF">MGA5116_01572</name>
</gene>
<accession>A0A1C3JLG6</accession>
<dbReference type="GO" id="GO:0003824">
    <property type="term" value="F:catalytic activity"/>
    <property type="evidence" value="ECO:0007669"/>
    <property type="project" value="UniProtKB-ARBA"/>
</dbReference>
<name>A0A1C3JLG6_9GAMM</name>
<dbReference type="InterPro" id="IPR024726">
    <property type="entry name" value="FhuF_C"/>
</dbReference>
<dbReference type="Pfam" id="PF06276">
    <property type="entry name" value="FhuF"/>
    <property type="match status" value="1"/>
</dbReference>
<feature type="domain" description="Aerobactin siderophore biosynthesis IucA/IucC-like C-terminal" evidence="1">
    <location>
        <begin position="68"/>
        <end position="197"/>
    </location>
</feature>
<dbReference type="OrthoDB" id="5870636at2"/>
<evidence type="ECO:0000313" key="3">
    <source>
        <dbReference type="EMBL" id="SBT15937.1"/>
    </source>
</evidence>
<keyword evidence="5" id="KW-1185">Reference proteome</keyword>